<proteinExistence type="predicted"/>
<keyword evidence="1" id="KW-0472">Membrane</keyword>
<reference evidence="2" key="1">
    <citation type="submission" date="2018-10" db="EMBL/GenBank/DDBJ databases">
        <title>Population genomic analysis revealed the cold adaptation of white poplar.</title>
        <authorList>
            <person name="Liu Y.-J."/>
        </authorList>
    </citation>
    <scope>NUCLEOTIDE SEQUENCE [LARGE SCALE GENOMIC DNA]</scope>
    <source>
        <strain evidence="2">PAL-ZL1</strain>
    </source>
</reference>
<keyword evidence="1" id="KW-0812">Transmembrane</keyword>
<accession>A0A4U5N9M6</accession>
<name>A0A4U5N9M6_POPAL</name>
<gene>
    <name evidence="2" type="ORF">D5086_0000278820</name>
</gene>
<keyword evidence="1" id="KW-1133">Transmembrane helix</keyword>
<sequence>MLVGFGLGDDCFCSWAIVFFCLGLLPIALDSSTHFASAFDSASLRLVSRPALPSQLKPPMGDFGSFDDLLLAQPPDVPWLRLRDAAPWFYDVYVEECCLSPDSGPSTKYKR</sequence>
<comment type="caution">
    <text evidence="2">The sequence shown here is derived from an EMBL/GenBank/DDBJ whole genome shotgun (WGS) entry which is preliminary data.</text>
</comment>
<evidence type="ECO:0000313" key="2">
    <source>
        <dbReference type="EMBL" id="TKR78982.1"/>
    </source>
</evidence>
<organism evidence="2">
    <name type="scientific">Populus alba</name>
    <name type="common">White poplar</name>
    <dbReference type="NCBI Taxonomy" id="43335"/>
    <lineage>
        <taxon>Eukaryota</taxon>
        <taxon>Viridiplantae</taxon>
        <taxon>Streptophyta</taxon>
        <taxon>Embryophyta</taxon>
        <taxon>Tracheophyta</taxon>
        <taxon>Spermatophyta</taxon>
        <taxon>Magnoliopsida</taxon>
        <taxon>eudicotyledons</taxon>
        <taxon>Gunneridae</taxon>
        <taxon>Pentapetalae</taxon>
        <taxon>rosids</taxon>
        <taxon>fabids</taxon>
        <taxon>Malpighiales</taxon>
        <taxon>Salicaceae</taxon>
        <taxon>Saliceae</taxon>
        <taxon>Populus</taxon>
    </lineage>
</organism>
<feature type="transmembrane region" description="Helical" evidence="1">
    <location>
        <begin position="12"/>
        <end position="29"/>
    </location>
</feature>
<dbReference type="AlphaFoldDB" id="A0A4U5N9M6"/>
<evidence type="ECO:0000256" key="1">
    <source>
        <dbReference type="SAM" id="Phobius"/>
    </source>
</evidence>
<dbReference type="EMBL" id="RCHU01001083">
    <property type="protein sequence ID" value="TKR78982.1"/>
    <property type="molecule type" value="Genomic_DNA"/>
</dbReference>
<protein>
    <submittedName>
        <fullName evidence="2">Uncharacterized protein</fullName>
    </submittedName>
</protein>